<feature type="domain" description="DUF2268" evidence="1">
    <location>
        <begin position="82"/>
        <end position="260"/>
    </location>
</feature>
<dbReference type="EMBL" id="QKZI01000003">
    <property type="protein sequence ID" value="PZX04909.1"/>
    <property type="molecule type" value="Genomic_DNA"/>
</dbReference>
<reference evidence="2 3" key="1">
    <citation type="submission" date="2018-06" db="EMBL/GenBank/DDBJ databases">
        <title>Genomic Encyclopedia of Type Strains, Phase IV (KMG-IV): sequencing the most valuable type-strain genomes for metagenomic binning, comparative biology and taxonomic classification.</title>
        <authorList>
            <person name="Goeker M."/>
        </authorList>
    </citation>
    <scope>NUCLEOTIDE SEQUENCE [LARGE SCALE GENOMIC DNA]</scope>
    <source>
        <strain evidence="2 3">DSM 5</strain>
    </source>
</reference>
<organism evidence="2 3">
    <name type="scientific">Psychrobacillus insolitus</name>
    <dbReference type="NCBI Taxonomy" id="1461"/>
    <lineage>
        <taxon>Bacteria</taxon>
        <taxon>Bacillati</taxon>
        <taxon>Bacillota</taxon>
        <taxon>Bacilli</taxon>
        <taxon>Bacillales</taxon>
        <taxon>Bacillaceae</taxon>
        <taxon>Psychrobacillus</taxon>
    </lineage>
</organism>
<dbReference type="InterPro" id="IPR018728">
    <property type="entry name" value="DUF2268"/>
</dbReference>
<protein>
    <submittedName>
        <fullName evidence="2">Uncharacterized protein YjaZ</fullName>
    </submittedName>
</protein>
<comment type="caution">
    <text evidence="2">The sequence shown here is derived from an EMBL/GenBank/DDBJ whole genome shotgun (WGS) entry which is preliminary data.</text>
</comment>
<evidence type="ECO:0000313" key="2">
    <source>
        <dbReference type="EMBL" id="PZX04909.1"/>
    </source>
</evidence>
<sequence>MGYLSVIQTYDWLYKFAELCEEQSGKNSSYMQREIICRPLMKLFPKITPEVWQYELLGHGLFESDEWINIASTVKEMEVQNVWGIVKQEYRFLRKLWNGPKASIYIFPLKKASLKSGEQMPNKNGVAYKGAIFLFLSAELTIEEIKALLAHEYNHVCRLNLLDLAPDKIPLKDSLIIEGLGEYAVKDLYGKKFLAPWINLYSHEDAINIWKKHFIPSLNVLGVNNHHLFLYGKMRSPFPKWIGYHIGFQIVNTYQKKHGPFPNGELYTKSSEEIIAGSKFPIMLSDN</sequence>
<name>A0A2W7PCQ1_9BACI</name>
<proteinExistence type="predicted"/>
<evidence type="ECO:0000313" key="3">
    <source>
        <dbReference type="Proteomes" id="UP000248646"/>
    </source>
</evidence>
<dbReference type="Pfam" id="PF10026">
    <property type="entry name" value="DUF2268"/>
    <property type="match status" value="1"/>
</dbReference>
<dbReference type="Proteomes" id="UP000248646">
    <property type="component" value="Unassembled WGS sequence"/>
</dbReference>
<dbReference type="AlphaFoldDB" id="A0A2W7PCQ1"/>
<evidence type="ECO:0000259" key="1">
    <source>
        <dbReference type="Pfam" id="PF10026"/>
    </source>
</evidence>
<gene>
    <name evidence="2" type="ORF">C7437_103160</name>
</gene>
<accession>A0A2W7PCQ1</accession>
<keyword evidence="3" id="KW-1185">Reference proteome</keyword>